<organism evidence="2 3">
    <name type="scientific">Crucibulum laeve</name>
    <dbReference type="NCBI Taxonomy" id="68775"/>
    <lineage>
        <taxon>Eukaryota</taxon>
        <taxon>Fungi</taxon>
        <taxon>Dikarya</taxon>
        <taxon>Basidiomycota</taxon>
        <taxon>Agaricomycotina</taxon>
        <taxon>Agaricomycetes</taxon>
        <taxon>Agaricomycetidae</taxon>
        <taxon>Agaricales</taxon>
        <taxon>Agaricineae</taxon>
        <taxon>Nidulariaceae</taxon>
        <taxon>Crucibulum</taxon>
    </lineage>
</organism>
<keyword evidence="3" id="KW-1185">Reference proteome</keyword>
<protein>
    <recommendedName>
        <fullName evidence="1">DUF7918 domain-containing protein</fullName>
    </recommendedName>
</protein>
<proteinExistence type="predicted"/>
<evidence type="ECO:0000313" key="3">
    <source>
        <dbReference type="Proteomes" id="UP000308652"/>
    </source>
</evidence>
<dbReference type="Proteomes" id="UP000308652">
    <property type="component" value="Unassembled WGS sequence"/>
</dbReference>
<gene>
    <name evidence="2" type="ORF">BDQ12DRAFT_736777</name>
</gene>
<dbReference type="EMBL" id="ML213612">
    <property type="protein sequence ID" value="TFK36692.1"/>
    <property type="molecule type" value="Genomic_DNA"/>
</dbReference>
<evidence type="ECO:0000313" key="2">
    <source>
        <dbReference type="EMBL" id="TFK36692.1"/>
    </source>
</evidence>
<evidence type="ECO:0000259" key="1">
    <source>
        <dbReference type="Pfam" id="PF25534"/>
    </source>
</evidence>
<dbReference type="STRING" id="68775.A0A5C3LV49"/>
<dbReference type="Pfam" id="PF25534">
    <property type="entry name" value="DUF7918"/>
    <property type="match status" value="1"/>
</dbReference>
<accession>A0A5C3LV49</accession>
<sequence>MLKLNGFEAWIKVDNKKVPKYNVKTDRGEQIVTCWIPSEVGKVFSVNWENLEHTSWDTSVDVLLDGIDAEGMVIRQNHLTSAGNFTGRMRDILTSPTTVRPFLFSPLQLTDDDAYLDKASPAQLSEIQLKIYKTKINSREYTSKVYPVLNSHIVHERSKKATAHQVGPRFGEEEYVPKRRHIKTKDLNRIATCVFKYQSRGSSNSIRLTTQLESQPTAGSSSRVVAKRKASAIDVKEVDDDEEGEGDAVMKKLKALQVHVEELRKLVKVRARIIKKPKVGKRPVFLPGEIIDLA</sequence>
<dbReference type="OrthoDB" id="3364132at2759"/>
<name>A0A5C3LV49_9AGAR</name>
<dbReference type="PANTHER" id="PTHR36223">
    <property type="entry name" value="BETA-LACTAMASE-TYPE TRANSPEPTIDASE FOLD DOMAIN CONTAINING PROTEIN"/>
    <property type="match status" value="1"/>
</dbReference>
<dbReference type="AlphaFoldDB" id="A0A5C3LV49"/>
<dbReference type="InterPro" id="IPR057678">
    <property type="entry name" value="DUF7918"/>
</dbReference>
<dbReference type="PANTHER" id="PTHR36223:SF1">
    <property type="entry name" value="TRANSCRIPTION ELONGATION FACTOR EAF N-TERMINAL DOMAIN-CONTAINING PROTEIN"/>
    <property type="match status" value="1"/>
</dbReference>
<feature type="domain" description="DUF7918" evidence="1">
    <location>
        <begin position="7"/>
        <end position="201"/>
    </location>
</feature>
<reference evidence="2 3" key="1">
    <citation type="journal article" date="2019" name="Nat. Ecol. Evol.">
        <title>Megaphylogeny resolves global patterns of mushroom evolution.</title>
        <authorList>
            <person name="Varga T."/>
            <person name="Krizsan K."/>
            <person name="Foldi C."/>
            <person name="Dima B."/>
            <person name="Sanchez-Garcia M."/>
            <person name="Sanchez-Ramirez S."/>
            <person name="Szollosi G.J."/>
            <person name="Szarkandi J.G."/>
            <person name="Papp V."/>
            <person name="Albert L."/>
            <person name="Andreopoulos W."/>
            <person name="Angelini C."/>
            <person name="Antonin V."/>
            <person name="Barry K.W."/>
            <person name="Bougher N.L."/>
            <person name="Buchanan P."/>
            <person name="Buyck B."/>
            <person name="Bense V."/>
            <person name="Catcheside P."/>
            <person name="Chovatia M."/>
            <person name="Cooper J."/>
            <person name="Damon W."/>
            <person name="Desjardin D."/>
            <person name="Finy P."/>
            <person name="Geml J."/>
            <person name="Haridas S."/>
            <person name="Hughes K."/>
            <person name="Justo A."/>
            <person name="Karasinski D."/>
            <person name="Kautmanova I."/>
            <person name="Kiss B."/>
            <person name="Kocsube S."/>
            <person name="Kotiranta H."/>
            <person name="LaButti K.M."/>
            <person name="Lechner B.E."/>
            <person name="Liimatainen K."/>
            <person name="Lipzen A."/>
            <person name="Lukacs Z."/>
            <person name="Mihaltcheva S."/>
            <person name="Morgado L.N."/>
            <person name="Niskanen T."/>
            <person name="Noordeloos M.E."/>
            <person name="Ohm R.A."/>
            <person name="Ortiz-Santana B."/>
            <person name="Ovrebo C."/>
            <person name="Racz N."/>
            <person name="Riley R."/>
            <person name="Savchenko A."/>
            <person name="Shiryaev A."/>
            <person name="Soop K."/>
            <person name="Spirin V."/>
            <person name="Szebenyi C."/>
            <person name="Tomsovsky M."/>
            <person name="Tulloss R.E."/>
            <person name="Uehling J."/>
            <person name="Grigoriev I.V."/>
            <person name="Vagvolgyi C."/>
            <person name="Papp T."/>
            <person name="Martin F.M."/>
            <person name="Miettinen O."/>
            <person name="Hibbett D.S."/>
            <person name="Nagy L.G."/>
        </authorList>
    </citation>
    <scope>NUCLEOTIDE SEQUENCE [LARGE SCALE GENOMIC DNA]</scope>
    <source>
        <strain evidence="2 3">CBS 166.37</strain>
    </source>
</reference>